<gene>
    <name evidence="2" type="ORF">MEDL_53635</name>
</gene>
<feature type="signal peptide" evidence="1">
    <location>
        <begin position="1"/>
        <end position="16"/>
    </location>
</feature>
<dbReference type="Pfam" id="PF00811">
    <property type="entry name" value="Ependymin"/>
    <property type="match status" value="3"/>
</dbReference>
<organism evidence="2 3">
    <name type="scientific">Mytilus edulis</name>
    <name type="common">Blue mussel</name>
    <dbReference type="NCBI Taxonomy" id="6550"/>
    <lineage>
        <taxon>Eukaryota</taxon>
        <taxon>Metazoa</taxon>
        <taxon>Spiralia</taxon>
        <taxon>Lophotrochozoa</taxon>
        <taxon>Mollusca</taxon>
        <taxon>Bivalvia</taxon>
        <taxon>Autobranchia</taxon>
        <taxon>Pteriomorphia</taxon>
        <taxon>Mytilida</taxon>
        <taxon>Mytiloidea</taxon>
        <taxon>Mytilidae</taxon>
        <taxon>Mytilinae</taxon>
        <taxon>Mytilus</taxon>
    </lineage>
</organism>
<dbReference type="OrthoDB" id="6084362at2759"/>
<dbReference type="GO" id="GO:0005509">
    <property type="term" value="F:calcium ion binding"/>
    <property type="evidence" value="ECO:0007669"/>
    <property type="project" value="InterPro"/>
</dbReference>
<keyword evidence="1" id="KW-0732">Signal</keyword>
<dbReference type="PANTHER" id="PTHR10697:SF1">
    <property type="entry name" value="MAMMALIAN EPENDYMIN-RELATED PROTEIN 1"/>
    <property type="match status" value="1"/>
</dbReference>
<dbReference type="EMBL" id="CAJPWZ010002586">
    <property type="protein sequence ID" value="CAG2241410.1"/>
    <property type="molecule type" value="Genomic_DNA"/>
</dbReference>
<accession>A0A8S3U726</accession>
<keyword evidence="3" id="KW-1185">Reference proteome</keyword>
<proteinExistence type="predicted"/>
<evidence type="ECO:0000313" key="2">
    <source>
        <dbReference type="EMBL" id="CAG2241410.1"/>
    </source>
</evidence>
<sequence length="489" mass="56186">MKYLIALCLFVVSAYAQAPKPCDSPAQWEAREIRQDYSKKFAEYRKLSYDETNKRIREVEEIIIGTDKEYYDRLYLHNENKNYSVNLKTRKCEVSALTRPFRYRGVYPQAKFDGIFNIGAVGVSGEVVAVQAWSANITGDSPPQWEAREIRQDYSRKFEEFRKLSYDETNRRVREVEEILLGSDKEYVDRLYLYNEAKNYSLNLKTKVCTVTALTRPFRHRGVFPGAKFDGIFNIGAVGVSGEVVAVQAFSANGTDGFYTGLVTYPSCYPVQNLFFSKANGFEHSDYFDLNIGIVDLNVFVPPQECIKAEEEMNKKKIMPVTDYEQKYQEYRRLSYDETNKRERQIAEVDVGGDKAYYDRLILYNENKNYTLNLKTRICTVSAINRPFHYRGVHPNAKFDGLFELGAVGVPGEVVAVQAFSANETNEYYTGLVTYPSCYPVQNLHFSKTHGFEHSDYFDLHIGITDLNVFVPPTECLKAEKSQKISPVV</sequence>
<name>A0A8S3U726_MYTED</name>
<dbReference type="PANTHER" id="PTHR10697">
    <property type="entry name" value="MAMMALIAN EPENDYMIN-RELATED PROTEIN 1"/>
    <property type="match status" value="1"/>
</dbReference>
<dbReference type="GO" id="GO:0005764">
    <property type="term" value="C:lysosome"/>
    <property type="evidence" value="ECO:0007669"/>
    <property type="project" value="TreeGrafter"/>
</dbReference>
<dbReference type="GO" id="GO:0007160">
    <property type="term" value="P:cell-matrix adhesion"/>
    <property type="evidence" value="ECO:0007669"/>
    <property type="project" value="InterPro"/>
</dbReference>
<evidence type="ECO:0000313" key="3">
    <source>
        <dbReference type="Proteomes" id="UP000683360"/>
    </source>
</evidence>
<evidence type="ECO:0000256" key="1">
    <source>
        <dbReference type="SAM" id="SignalP"/>
    </source>
</evidence>
<dbReference type="AlphaFoldDB" id="A0A8S3U726"/>
<feature type="chain" id="PRO_5035797397" evidence="1">
    <location>
        <begin position="17"/>
        <end position="489"/>
    </location>
</feature>
<dbReference type="InterPro" id="IPR001299">
    <property type="entry name" value="Ependymin"/>
</dbReference>
<dbReference type="GO" id="GO:0005576">
    <property type="term" value="C:extracellular region"/>
    <property type="evidence" value="ECO:0007669"/>
    <property type="project" value="InterPro"/>
</dbReference>
<reference evidence="2" key="1">
    <citation type="submission" date="2021-03" db="EMBL/GenBank/DDBJ databases">
        <authorList>
            <person name="Bekaert M."/>
        </authorList>
    </citation>
    <scope>NUCLEOTIDE SEQUENCE</scope>
</reference>
<comment type="caution">
    <text evidence="2">The sequence shown here is derived from an EMBL/GenBank/DDBJ whole genome shotgun (WGS) entry which is preliminary data.</text>
</comment>
<protein>
    <submittedName>
        <fullName evidence="2">Uncharacterized protein</fullName>
    </submittedName>
</protein>
<dbReference type="Proteomes" id="UP000683360">
    <property type="component" value="Unassembled WGS sequence"/>
</dbReference>